<dbReference type="EMBL" id="GL192766">
    <property type="protein sequence ID" value="EFB29382.1"/>
    <property type="molecule type" value="Genomic_DNA"/>
</dbReference>
<evidence type="ECO:0000256" key="1">
    <source>
        <dbReference type="ARBA" id="ARBA00004167"/>
    </source>
</evidence>
<feature type="chain" id="PRO_5003031202" description="Coiled-coil domain containing 188" evidence="8">
    <location>
        <begin position="18"/>
        <end position="571"/>
    </location>
</feature>
<evidence type="ECO:0000256" key="2">
    <source>
        <dbReference type="ARBA" id="ARBA00022692"/>
    </source>
</evidence>
<dbReference type="InParanoid" id="D2HEZ2"/>
<feature type="region of interest" description="Disordered" evidence="7">
    <location>
        <begin position="30"/>
        <end position="63"/>
    </location>
</feature>
<feature type="region of interest" description="Disordered" evidence="7">
    <location>
        <begin position="127"/>
        <end position="194"/>
    </location>
</feature>
<dbReference type="InterPro" id="IPR026617">
    <property type="entry name" value="SMCO2/5"/>
</dbReference>
<evidence type="ECO:0000256" key="3">
    <source>
        <dbReference type="ARBA" id="ARBA00022989"/>
    </source>
</evidence>
<keyword evidence="3" id="KW-1133">Transmembrane helix</keyword>
<proteinExistence type="predicted"/>
<dbReference type="GO" id="GO:0016020">
    <property type="term" value="C:membrane"/>
    <property type="evidence" value="ECO:0007669"/>
    <property type="project" value="UniProtKB-SubCell"/>
</dbReference>
<evidence type="ECO:0000256" key="4">
    <source>
        <dbReference type="ARBA" id="ARBA00023054"/>
    </source>
</evidence>
<dbReference type="PANTHER" id="PTHR22422">
    <property type="entry name" value="TRANSMEMBRANE AND COILED-COIL DOMAIN-CONTAINING PROTEIN 5B-RELATED"/>
    <property type="match status" value="1"/>
</dbReference>
<feature type="compositionally biased region" description="Gly residues" evidence="7">
    <location>
        <begin position="43"/>
        <end position="63"/>
    </location>
</feature>
<dbReference type="PANTHER" id="PTHR22422:SF6">
    <property type="entry name" value="COILED-COIL DOMAIN-CONTAINING PROTEIN 188"/>
    <property type="match status" value="1"/>
</dbReference>
<keyword evidence="2" id="KW-0812">Transmembrane</keyword>
<sequence>MVMIMVVEMVMVVGVEVAMVVVINGECGGDGGGEGGRDSDGSSDGGDGGAGRSGDGGECGGDSGEYGGDGGECGGDGGECGGDSGECGGDTMMVVVMVVVVVEVMMAVAAGHQCPFFVSPALDRQPEGLAPAPPSSQAQPPAVPTHWPEATANLGSPHTSLAAKQGNVGPAQGCQGGSTCGRPTDVSHRPLGRNSQPLLIGSRLPEAMGIVAIWAGSGCHGNWRPGRNAITTVDPAGGGQGGLRLDSFPMAASPHRSSKKPSWALNLSCPLKAPSPLQSVPLDPAEQSFLQLEQENQNLKRQNQDLREQLGALLGPGQQFLPLCTEHSSCTALAWHSPTPTLRQSMTTDAAHSLGADPRALPQPPEQANTRPLEDRAPLQLLRRELCRGEESFVQQSQNELQQIRLSFERKKMAITEVPGWLGWEGRWGTHLVWDGVAEVHMALNNQATGLLNLKKDIRGVLDQMEDIQLEILGDRAQCRTQARKEQQMACKAKARPQLGCSEGLKGQLWLLALRLLLGALLACTAAYVYVVDPAPFEGLVPPLLSRAAVWKLRTLLGPFLRLEVDDFLPF</sequence>
<gene>
    <name evidence="9" type="ORF">PANDA_009406</name>
</gene>
<feature type="coiled-coil region" evidence="6">
    <location>
        <begin position="282"/>
        <end position="312"/>
    </location>
</feature>
<accession>D2HEZ2</accession>
<evidence type="ECO:0000256" key="6">
    <source>
        <dbReference type="SAM" id="Coils"/>
    </source>
</evidence>
<evidence type="ECO:0000313" key="9">
    <source>
        <dbReference type="EMBL" id="EFB29382.1"/>
    </source>
</evidence>
<reference evidence="9" key="1">
    <citation type="journal article" date="2010" name="Nature">
        <title>The sequence and de novo assembly of the giant panda genome.</title>
        <authorList>
            <person name="Li R."/>
            <person name="Fan W."/>
            <person name="Tian G."/>
            <person name="Zhu H."/>
            <person name="He L."/>
            <person name="Cai J."/>
            <person name="Huang Q."/>
            <person name="Cai Q."/>
            <person name="Li B."/>
            <person name="Bai Y."/>
            <person name="Zhang Z."/>
            <person name="Zhang Y."/>
            <person name="Wang W."/>
            <person name="Li J."/>
            <person name="Wei F."/>
            <person name="Li H."/>
            <person name="Jian M."/>
            <person name="Li J."/>
            <person name="Zhang Z."/>
            <person name="Nielsen R."/>
            <person name="Li D."/>
            <person name="Gu W."/>
            <person name="Yang Z."/>
            <person name="Xuan Z."/>
            <person name="Ryder O.A."/>
            <person name="Leung F.C."/>
            <person name="Zhou Y."/>
            <person name="Cao J."/>
            <person name="Sun X."/>
            <person name="Fu Y."/>
            <person name="Fang X."/>
            <person name="Guo X."/>
            <person name="Wang B."/>
            <person name="Hou R."/>
            <person name="Shen F."/>
            <person name="Mu B."/>
            <person name="Ni P."/>
            <person name="Lin R."/>
            <person name="Qian W."/>
            <person name="Wang G."/>
            <person name="Yu C."/>
            <person name="Nie W."/>
            <person name="Wang J."/>
            <person name="Wu Z."/>
            <person name="Liang H."/>
            <person name="Min J."/>
            <person name="Wu Q."/>
            <person name="Cheng S."/>
            <person name="Ruan J."/>
            <person name="Wang M."/>
            <person name="Shi Z."/>
            <person name="Wen M."/>
            <person name="Liu B."/>
            <person name="Ren X."/>
            <person name="Zheng H."/>
            <person name="Dong D."/>
            <person name="Cook K."/>
            <person name="Shan G."/>
            <person name="Zhang H."/>
            <person name="Kosiol C."/>
            <person name="Xie X."/>
            <person name="Lu Z."/>
            <person name="Zheng H."/>
            <person name="Li Y."/>
            <person name="Steiner C.C."/>
            <person name="Lam T.T."/>
            <person name="Lin S."/>
            <person name="Zhang Q."/>
            <person name="Li G."/>
            <person name="Tian J."/>
            <person name="Gong T."/>
            <person name="Liu H."/>
            <person name="Zhang D."/>
            <person name="Fang L."/>
            <person name="Ye C."/>
            <person name="Zhang J."/>
            <person name="Hu W."/>
            <person name="Xu A."/>
            <person name="Ren Y."/>
            <person name="Zhang G."/>
            <person name="Bruford M.W."/>
            <person name="Li Q."/>
            <person name="Ma L."/>
            <person name="Guo Y."/>
            <person name="An N."/>
            <person name="Hu Y."/>
            <person name="Zheng Y."/>
            <person name="Shi Y."/>
            <person name="Li Z."/>
            <person name="Liu Q."/>
            <person name="Chen Y."/>
            <person name="Zhao J."/>
            <person name="Qu N."/>
            <person name="Zhao S."/>
            <person name="Tian F."/>
            <person name="Wang X."/>
            <person name="Wang H."/>
            <person name="Xu L."/>
            <person name="Liu X."/>
            <person name="Vinar T."/>
            <person name="Wang Y."/>
            <person name="Lam T.W."/>
            <person name="Yiu S.M."/>
            <person name="Liu S."/>
            <person name="Zhang H."/>
            <person name="Li D."/>
            <person name="Huang Y."/>
            <person name="Wang X."/>
            <person name="Yang G."/>
            <person name="Jiang Z."/>
            <person name="Wang J."/>
            <person name="Qin N."/>
            <person name="Li L."/>
            <person name="Li J."/>
            <person name="Bolund L."/>
            <person name="Kristiansen K."/>
            <person name="Wong G.K."/>
            <person name="Olson M."/>
            <person name="Zhang X."/>
            <person name="Li S."/>
            <person name="Yang H."/>
            <person name="Wang J."/>
            <person name="Wang J."/>
        </authorList>
    </citation>
    <scope>NUCLEOTIDE SEQUENCE [LARGE SCALE GENOMIC DNA]</scope>
</reference>
<evidence type="ECO:0000256" key="5">
    <source>
        <dbReference type="ARBA" id="ARBA00023136"/>
    </source>
</evidence>
<organism evidence="9">
    <name type="scientific">Ailuropoda melanoleuca</name>
    <name type="common">Giant panda</name>
    <dbReference type="NCBI Taxonomy" id="9646"/>
    <lineage>
        <taxon>Eukaryota</taxon>
        <taxon>Metazoa</taxon>
        <taxon>Chordata</taxon>
        <taxon>Craniata</taxon>
        <taxon>Vertebrata</taxon>
        <taxon>Euteleostomi</taxon>
        <taxon>Mammalia</taxon>
        <taxon>Eutheria</taxon>
        <taxon>Laurasiatheria</taxon>
        <taxon>Carnivora</taxon>
        <taxon>Caniformia</taxon>
        <taxon>Ursidae</taxon>
        <taxon>Ailuropoda</taxon>
    </lineage>
</organism>
<comment type="subcellular location">
    <subcellularLocation>
        <location evidence="1">Membrane</location>
        <topology evidence="1">Single-pass membrane protein</topology>
    </subcellularLocation>
</comment>
<feature type="signal peptide" evidence="8">
    <location>
        <begin position="1"/>
        <end position="17"/>
    </location>
</feature>
<dbReference type="AlphaFoldDB" id="D2HEZ2"/>
<evidence type="ECO:0000256" key="7">
    <source>
        <dbReference type="SAM" id="MobiDB-lite"/>
    </source>
</evidence>
<evidence type="ECO:0008006" key="10">
    <source>
        <dbReference type="Google" id="ProtNLM"/>
    </source>
</evidence>
<protein>
    <recommendedName>
        <fullName evidence="10">Coiled-coil domain containing 188</fullName>
    </recommendedName>
</protein>
<keyword evidence="8" id="KW-0732">Signal</keyword>
<evidence type="ECO:0000256" key="8">
    <source>
        <dbReference type="SAM" id="SignalP"/>
    </source>
</evidence>
<keyword evidence="5" id="KW-0472">Membrane</keyword>
<keyword evidence="4 6" id="KW-0175">Coiled coil</keyword>
<name>D2HEZ2_AILME</name>